<gene>
    <name evidence="2" type="ORF">PV07_00238</name>
</gene>
<evidence type="ECO:0000313" key="3">
    <source>
        <dbReference type="Proteomes" id="UP000054466"/>
    </source>
</evidence>
<name>A0A0D2CQ93_9EURO</name>
<organism evidence="2 3">
    <name type="scientific">Cladophialophora immunda</name>
    <dbReference type="NCBI Taxonomy" id="569365"/>
    <lineage>
        <taxon>Eukaryota</taxon>
        <taxon>Fungi</taxon>
        <taxon>Dikarya</taxon>
        <taxon>Ascomycota</taxon>
        <taxon>Pezizomycotina</taxon>
        <taxon>Eurotiomycetes</taxon>
        <taxon>Chaetothyriomycetidae</taxon>
        <taxon>Chaetothyriales</taxon>
        <taxon>Herpotrichiellaceae</taxon>
        <taxon>Cladophialophora</taxon>
    </lineage>
</organism>
<feature type="region of interest" description="Disordered" evidence="1">
    <location>
        <begin position="118"/>
        <end position="213"/>
    </location>
</feature>
<feature type="compositionally biased region" description="Basic and acidic residues" evidence="1">
    <location>
        <begin position="138"/>
        <end position="147"/>
    </location>
</feature>
<keyword evidence="3" id="KW-1185">Reference proteome</keyword>
<dbReference type="GeneID" id="27339432"/>
<dbReference type="Proteomes" id="UP000054466">
    <property type="component" value="Unassembled WGS sequence"/>
</dbReference>
<dbReference type="EMBL" id="KN847040">
    <property type="protein sequence ID" value="KIW33383.1"/>
    <property type="molecule type" value="Genomic_DNA"/>
</dbReference>
<proteinExistence type="predicted"/>
<feature type="compositionally biased region" description="Polar residues" evidence="1">
    <location>
        <begin position="149"/>
        <end position="161"/>
    </location>
</feature>
<evidence type="ECO:0000256" key="1">
    <source>
        <dbReference type="SAM" id="MobiDB-lite"/>
    </source>
</evidence>
<evidence type="ECO:0000313" key="2">
    <source>
        <dbReference type="EMBL" id="KIW33383.1"/>
    </source>
</evidence>
<dbReference type="RefSeq" id="XP_016253599.1">
    <property type="nucleotide sequence ID" value="XM_016386671.1"/>
</dbReference>
<dbReference type="HOGENOM" id="CLU_785272_0_0_1"/>
<dbReference type="AlphaFoldDB" id="A0A0D2CQ93"/>
<dbReference type="VEuPathDB" id="FungiDB:PV07_00238"/>
<sequence length="353" mass="39678">MGSKPNTGGEGVETPVEEEARLSQELAELQRPQRLLKLKAQIEAARKGSSISDERAQPCCLTILRAEENTHSETRAQLDQKSRELDNLQVEYSGRGKELVDIKSKLKQVEDELKAMTQARDKEKIAHNQTQASLKAMTDSRDQERTAHGKTTASLKATTGQRDQEQTAHNHTKATLRSVTQSRDKEQAAHEQTKATLQTVTESRDQERTAHTETKAALKEVTDSRDLEHAAHNRTKVDLTTMTASRDEEQAAQRRTQADLDAMTESRDEARSKCRELAADLKYAEADLNDAREERKHWEELATSAVPPPVRDIRFQDGYPKAADGGWTLLNDSYKINHKGEIAGYSKKGWGRR</sequence>
<feature type="compositionally biased region" description="Basic and acidic residues" evidence="1">
    <location>
        <begin position="182"/>
        <end position="193"/>
    </location>
</feature>
<reference evidence="2 3" key="1">
    <citation type="submission" date="2015-01" db="EMBL/GenBank/DDBJ databases">
        <title>The Genome Sequence of Cladophialophora immunda CBS83496.</title>
        <authorList>
            <consortium name="The Broad Institute Genomics Platform"/>
            <person name="Cuomo C."/>
            <person name="de Hoog S."/>
            <person name="Gorbushina A."/>
            <person name="Stielow B."/>
            <person name="Teixiera M."/>
            <person name="Abouelleil A."/>
            <person name="Chapman S.B."/>
            <person name="Priest M."/>
            <person name="Young S.K."/>
            <person name="Wortman J."/>
            <person name="Nusbaum C."/>
            <person name="Birren B."/>
        </authorList>
    </citation>
    <scope>NUCLEOTIDE SEQUENCE [LARGE SCALE GENOMIC DNA]</scope>
    <source>
        <strain evidence="2 3">CBS 83496</strain>
    </source>
</reference>
<feature type="region of interest" description="Disordered" evidence="1">
    <location>
        <begin position="245"/>
        <end position="267"/>
    </location>
</feature>
<dbReference type="OrthoDB" id="4150499at2759"/>
<feature type="compositionally biased region" description="Basic and acidic residues" evidence="1">
    <location>
        <begin position="202"/>
        <end position="213"/>
    </location>
</feature>
<protein>
    <submittedName>
        <fullName evidence="2">Uncharacterized protein</fullName>
    </submittedName>
</protein>
<feature type="region of interest" description="Disordered" evidence="1">
    <location>
        <begin position="1"/>
        <end position="21"/>
    </location>
</feature>
<accession>A0A0D2CQ93</accession>
<feature type="compositionally biased region" description="Polar residues" evidence="1">
    <location>
        <begin position="169"/>
        <end position="181"/>
    </location>
</feature>